<evidence type="ECO:0000313" key="6">
    <source>
        <dbReference type="Proteomes" id="UP001470230"/>
    </source>
</evidence>
<evidence type="ECO:0000256" key="3">
    <source>
        <dbReference type="SAM" id="Phobius"/>
    </source>
</evidence>
<feature type="transmembrane region" description="Helical" evidence="3">
    <location>
        <begin position="481"/>
        <end position="502"/>
    </location>
</feature>
<dbReference type="InterPro" id="IPR013083">
    <property type="entry name" value="Znf_RING/FYVE/PHD"/>
</dbReference>
<feature type="transmembrane region" description="Helical" evidence="3">
    <location>
        <begin position="65"/>
        <end position="91"/>
    </location>
</feature>
<feature type="region of interest" description="Disordered" evidence="2">
    <location>
        <begin position="281"/>
        <end position="302"/>
    </location>
</feature>
<feature type="region of interest" description="Disordered" evidence="2">
    <location>
        <begin position="634"/>
        <end position="654"/>
    </location>
</feature>
<evidence type="ECO:0000259" key="4">
    <source>
        <dbReference type="PROSITE" id="PS50089"/>
    </source>
</evidence>
<evidence type="ECO:0000256" key="2">
    <source>
        <dbReference type="SAM" id="MobiDB-lite"/>
    </source>
</evidence>
<evidence type="ECO:0000256" key="1">
    <source>
        <dbReference type="PROSITE-ProRule" id="PRU00175"/>
    </source>
</evidence>
<keyword evidence="3" id="KW-1133">Transmembrane helix</keyword>
<feature type="transmembrane region" description="Helical" evidence="3">
    <location>
        <begin position="170"/>
        <end position="194"/>
    </location>
</feature>
<proteinExistence type="predicted"/>
<keyword evidence="1" id="KW-0863">Zinc-finger</keyword>
<feature type="transmembrane region" description="Helical" evidence="3">
    <location>
        <begin position="385"/>
        <end position="408"/>
    </location>
</feature>
<dbReference type="SUPFAM" id="SSF57850">
    <property type="entry name" value="RING/U-box"/>
    <property type="match status" value="1"/>
</dbReference>
<dbReference type="InterPro" id="IPR001841">
    <property type="entry name" value="Znf_RING"/>
</dbReference>
<feature type="transmembrane region" description="Helical" evidence="3">
    <location>
        <begin position="103"/>
        <end position="123"/>
    </location>
</feature>
<keyword evidence="3" id="KW-0812">Transmembrane</keyword>
<feature type="domain" description="RING-type" evidence="4">
    <location>
        <begin position="683"/>
        <end position="708"/>
    </location>
</feature>
<dbReference type="EMBL" id="JAPFFF010000021">
    <property type="protein sequence ID" value="KAK8853885.1"/>
    <property type="molecule type" value="Genomic_DNA"/>
</dbReference>
<dbReference type="PROSITE" id="PS50089">
    <property type="entry name" value="ZF_RING_2"/>
    <property type="match status" value="1"/>
</dbReference>
<protein>
    <submittedName>
        <fullName evidence="5">E3 ubiquitin-protein ligase synoviolin</fullName>
    </submittedName>
</protein>
<accession>A0ABR2HW89</accession>
<gene>
    <name evidence="5" type="ORF">M9Y10_016428</name>
</gene>
<feature type="compositionally biased region" description="Basic residues" evidence="2">
    <location>
        <begin position="560"/>
        <end position="574"/>
    </location>
</feature>
<reference evidence="5 6" key="1">
    <citation type="submission" date="2024-04" db="EMBL/GenBank/DDBJ databases">
        <title>Tritrichomonas musculus Genome.</title>
        <authorList>
            <person name="Alves-Ferreira E."/>
            <person name="Grigg M."/>
            <person name="Lorenzi H."/>
            <person name="Galac M."/>
        </authorList>
    </citation>
    <scope>NUCLEOTIDE SEQUENCE [LARGE SCALE GENOMIC DNA]</scope>
    <source>
        <strain evidence="5 6">EAF2021</strain>
    </source>
</reference>
<feature type="compositionally biased region" description="Low complexity" evidence="2">
    <location>
        <begin position="634"/>
        <end position="645"/>
    </location>
</feature>
<keyword evidence="6" id="KW-1185">Reference proteome</keyword>
<comment type="caution">
    <text evidence="5">The sequence shown here is derived from an EMBL/GenBank/DDBJ whole genome shotgun (WGS) entry which is preliminary data.</text>
</comment>
<evidence type="ECO:0000313" key="5">
    <source>
        <dbReference type="EMBL" id="KAK8853885.1"/>
    </source>
</evidence>
<keyword evidence="1" id="KW-0862">Zinc</keyword>
<feature type="region of interest" description="Disordered" evidence="2">
    <location>
        <begin position="554"/>
        <end position="576"/>
    </location>
</feature>
<keyword evidence="3" id="KW-0472">Membrane</keyword>
<dbReference type="Proteomes" id="UP001470230">
    <property type="component" value="Unassembled WGS sequence"/>
</dbReference>
<feature type="transmembrane region" description="Helical" evidence="3">
    <location>
        <begin position="789"/>
        <end position="810"/>
    </location>
</feature>
<keyword evidence="1" id="KW-0479">Metal-binding</keyword>
<sequence>MFDFLLYLIISLALFASGLVKAIVYQWKISAQSSVLTNDSCYSNDLFSFFFAQVFERFVNSKFNIFAFINLFFALTGQVILSLLNFFLDGLSSNQKHEANKRFISMIIKDLFIPFFFLTRHFFEYSYSTWFILIFPIPFLLRYLTYLTRSFVDGLSISSKAKDKKFHQKLFSFQIGLFMISYIFFIFFLNYYFYPNKLINKSLNRSKLFRSSLQDSLVSNMSHNSRFRKNLQFFFERITTLKLKRTQKIEERKKLKNQKINLETDSNLNDQDKNNVEKLNEKNDHDDIENENNNNNDKLTNEASHDTQSLNINFNDSGSFYSEGEINYHKSDEMRNSIFLFLSFQCCVSLFDLLYDIIRHIVFILDFENYGNSAKSINRNFINDISFEVISIIIELFFFFAHVSYVILNLNSSIPSIHKIAKIHKLMKSKKFFNISSNTSNISNITLNKASTTSSFSSFPDLTSSIYESNFPTFQGEIFRIAIYTPIFVMRSLILNSFFLATKLITYKKWKKMSDAIKDNLPDADGDDMRREMRCIICRLDMCTCKKKSVKTEGKQNAQKIKRKVKIKKRKNDKNKKLSISLQSAENINLVNNNNDTENQDFDDDNLTNNVINSIFNDDNTKDNLNSNFNHENNIVSNDNSNSASNKEESDNDDEYEYEYIEESSNDQNNVEYVINKGEVKKLPCGHCFHAQCLQNWAQRQMKCPLCQFDMKNILNRSIMIAHQIHPDLFRNNNQPNDQELRHEVAPNMFIPPEFIRNMNDDDINLENRRNDDIIDNNQVQVMRILTRITLILTFVLLVILIALIVSILVDVIDL</sequence>
<dbReference type="Gene3D" id="3.30.40.10">
    <property type="entry name" value="Zinc/RING finger domain, C3HC4 (zinc finger)"/>
    <property type="match status" value="1"/>
</dbReference>
<name>A0ABR2HW89_9EUKA</name>
<organism evidence="5 6">
    <name type="scientific">Tritrichomonas musculus</name>
    <dbReference type="NCBI Taxonomy" id="1915356"/>
    <lineage>
        <taxon>Eukaryota</taxon>
        <taxon>Metamonada</taxon>
        <taxon>Parabasalia</taxon>
        <taxon>Tritrichomonadida</taxon>
        <taxon>Tritrichomonadidae</taxon>
        <taxon>Tritrichomonas</taxon>
    </lineage>
</organism>
<dbReference type="Pfam" id="PF13639">
    <property type="entry name" value="zf-RING_2"/>
    <property type="match status" value="1"/>
</dbReference>
<feature type="transmembrane region" description="Helical" evidence="3">
    <location>
        <begin position="129"/>
        <end position="149"/>
    </location>
</feature>